<evidence type="ECO:0000313" key="2">
    <source>
        <dbReference type="Proteomes" id="UP001243009"/>
    </source>
</evidence>
<accession>A0ABT9DWC5</accession>
<dbReference type="EMBL" id="JAUTWS010000005">
    <property type="protein sequence ID" value="MDO9708199.1"/>
    <property type="molecule type" value="Genomic_DNA"/>
</dbReference>
<organism evidence="1 2">
    <name type="scientific">Paracraurococcus lichenis</name>
    <dbReference type="NCBI Taxonomy" id="3064888"/>
    <lineage>
        <taxon>Bacteria</taxon>
        <taxon>Pseudomonadati</taxon>
        <taxon>Pseudomonadota</taxon>
        <taxon>Alphaproteobacteria</taxon>
        <taxon>Acetobacterales</taxon>
        <taxon>Roseomonadaceae</taxon>
        <taxon>Paracraurococcus</taxon>
    </lineage>
</organism>
<protein>
    <submittedName>
        <fullName evidence="1">DUF29 domain-containing protein</fullName>
    </submittedName>
</protein>
<name>A0ABT9DWC5_9PROT</name>
<dbReference type="Proteomes" id="UP001243009">
    <property type="component" value="Unassembled WGS sequence"/>
</dbReference>
<reference evidence="1 2" key="1">
    <citation type="submission" date="2023-08" db="EMBL/GenBank/DDBJ databases">
        <title>The draft genome sequence of Paracraurococcus sp. LOR1-02.</title>
        <authorList>
            <person name="Kingkaew E."/>
            <person name="Tanasupawat S."/>
        </authorList>
    </citation>
    <scope>NUCLEOTIDE SEQUENCE [LARGE SCALE GENOMIC DNA]</scope>
    <source>
        <strain evidence="1 2">LOR1-02</strain>
    </source>
</reference>
<proteinExistence type="predicted"/>
<dbReference type="Gene3D" id="1.20.1220.20">
    <property type="entry name" value="Uncharcterised protein PF01724"/>
    <property type="match status" value="1"/>
</dbReference>
<evidence type="ECO:0000313" key="1">
    <source>
        <dbReference type="EMBL" id="MDO9708199.1"/>
    </source>
</evidence>
<dbReference type="RefSeq" id="WP_305103064.1">
    <property type="nucleotide sequence ID" value="NZ_JAUTWS010000005.1"/>
</dbReference>
<comment type="caution">
    <text evidence="1">The sequence shown here is derived from an EMBL/GenBank/DDBJ whole genome shotgun (WGS) entry which is preliminary data.</text>
</comment>
<gene>
    <name evidence="1" type="ORF">Q7A36_07590</name>
</gene>
<keyword evidence="2" id="KW-1185">Reference proteome</keyword>
<sequence length="166" mass="19068">MPDDAGLHDRDWYAWTQDQAARLRAWPEHLRPNGLDVELLAEEVEELGGSQRRAVESLLRQVVIHCLKLEFHPAEEARAHWMREIDGFRAQVETEFRDSPSLRARRGTLFGQAWDKGLRIVRRELEREAPEAARAFAVAVPAEGPPRYDLDAQVLNEDWYPAPPAP</sequence>
<dbReference type="InterPro" id="IPR002636">
    <property type="entry name" value="DUF29"/>
</dbReference>
<dbReference type="PANTHER" id="PTHR34235">
    <property type="entry name" value="SLR1203 PROTEIN-RELATED"/>
    <property type="match status" value="1"/>
</dbReference>
<dbReference type="Pfam" id="PF01724">
    <property type="entry name" value="DUF29"/>
    <property type="match status" value="1"/>
</dbReference>